<keyword evidence="2" id="KW-1185">Reference proteome</keyword>
<accession>A0ACB9ZSB8</accession>
<dbReference type="Proteomes" id="UP001060085">
    <property type="component" value="Linkage Group LG08"/>
</dbReference>
<proteinExistence type="predicted"/>
<evidence type="ECO:0000313" key="1">
    <source>
        <dbReference type="EMBL" id="KAI5650631.1"/>
    </source>
</evidence>
<protein>
    <submittedName>
        <fullName evidence="1">Uncharacterized protein</fullName>
    </submittedName>
</protein>
<name>A0ACB9ZSB8_CATRO</name>
<sequence>MGLIGRVKKKAFLSFSGGSHPCPALKSLSNKVGVIFCFHSSQNKYERLDSKLERKMIEIKRSASGRHKFRSVNSIIMKFPKFREGLKEIRWVFQQFDEDCSGSIDREELQRCLQKLHLNVTEEEIDDLFCACDIDESEGIQLNEFTVLLCLFYFLTDSSASSHSASDVLSPELQATFNTIIEAFLFLDKNGDGKLHKKDVVNALNEDFPLEKSPSHVTRTRFSTIKLTELLLIYT</sequence>
<organism evidence="1 2">
    <name type="scientific">Catharanthus roseus</name>
    <name type="common">Madagascar periwinkle</name>
    <name type="synonym">Vinca rosea</name>
    <dbReference type="NCBI Taxonomy" id="4058"/>
    <lineage>
        <taxon>Eukaryota</taxon>
        <taxon>Viridiplantae</taxon>
        <taxon>Streptophyta</taxon>
        <taxon>Embryophyta</taxon>
        <taxon>Tracheophyta</taxon>
        <taxon>Spermatophyta</taxon>
        <taxon>Magnoliopsida</taxon>
        <taxon>eudicotyledons</taxon>
        <taxon>Gunneridae</taxon>
        <taxon>Pentapetalae</taxon>
        <taxon>asterids</taxon>
        <taxon>lamiids</taxon>
        <taxon>Gentianales</taxon>
        <taxon>Apocynaceae</taxon>
        <taxon>Rauvolfioideae</taxon>
        <taxon>Vinceae</taxon>
        <taxon>Catharanthinae</taxon>
        <taxon>Catharanthus</taxon>
    </lineage>
</organism>
<reference evidence="2" key="1">
    <citation type="journal article" date="2023" name="Nat. Plants">
        <title>Single-cell RNA sequencing provides a high-resolution roadmap for understanding the multicellular compartmentation of specialized metabolism.</title>
        <authorList>
            <person name="Sun S."/>
            <person name="Shen X."/>
            <person name="Li Y."/>
            <person name="Li Y."/>
            <person name="Wang S."/>
            <person name="Li R."/>
            <person name="Zhang H."/>
            <person name="Shen G."/>
            <person name="Guo B."/>
            <person name="Wei J."/>
            <person name="Xu J."/>
            <person name="St-Pierre B."/>
            <person name="Chen S."/>
            <person name="Sun C."/>
        </authorList>
    </citation>
    <scope>NUCLEOTIDE SEQUENCE [LARGE SCALE GENOMIC DNA]</scope>
</reference>
<comment type="caution">
    <text evidence="1">The sequence shown here is derived from an EMBL/GenBank/DDBJ whole genome shotgun (WGS) entry which is preliminary data.</text>
</comment>
<evidence type="ECO:0000313" key="2">
    <source>
        <dbReference type="Proteomes" id="UP001060085"/>
    </source>
</evidence>
<gene>
    <name evidence="1" type="ORF">M9H77_36636</name>
</gene>
<dbReference type="EMBL" id="CM044708">
    <property type="protein sequence ID" value="KAI5650631.1"/>
    <property type="molecule type" value="Genomic_DNA"/>
</dbReference>